<comment type="caution">
    <text evidence="13">The sequence shown here is derived from an EMBL/GenBank/DDBJ whole genome shotgun (WGS) entry which is preliminary data.</text>
</comment>
<dbReference type="EMBL" id="JBHRTI010000002">
    <property type="protein sequence ID" value="MFC3146179.1"/>
    <property type="molecule type" value="Genomic_DNA"/>
</dbReference>
<dbReference type="RefSeq" id="WP_377300462.1">
    <property type="nucleotide sequence ID" value="NZ_CP180191.1"/>
</dbReference>
<feature type="domain" description="tRNA nucleotidyltransferase/poly(A) polymerase RNA and SrmB- binding" evidence="12">
    <location>
        <begin position="210"/>
        <end position="269"/>
    </location>
</feature>
<organism evidence="13 14">
    <name type="scientific">Piscinibacterium candidicorallinum</name>
    <dbReference type="NCBI Taxonomy" id="1793872"/>
    <lineage>
        <taxon>Bacteria</taxon>
        <taxon>Pseudomonadati</taxon>
        <taxon>Pseudomonadota</taxon>
        <taxon>Betaproteobacteria</taxon>
        <taxon>Burkholderiales</taxon>
        <taxon>Piscinibacterium</taxon>
    </lineage>
</organism>
<feature type="domain" description="Polymerase A arginine-rich C-terminal" evidence="11">
    <location>
        <begin position="322"/>
        <end position="440"/>
    </location>
</feature>
<keyword evidence="2 7" id="KW-0808">Transferase</keyword>
<proteinExistence type="inferred from homology"/>
<dbReference type="InterPro" id="IPR052191">
    <property type="entry name" value="tRNA_ntf/polyA_polymerase_I"/>
</dbReference>
<keyword evidence="3 7" id="KW-0547">Nucleotide-binding</keyword>
<dbReference type="NCBIfam" id="TIGR01942">
    <property type="entry name" value="pcnB"/>
    <property type="match status" value="1"/>
</dbReference>
<evidence type="ECO:0000259" key="11">
    <source>
        <dbReference type="Pfam" id="PF12626"/>
    </source>
</evidence>
<evidence type="ECO:0000313" key="13">
    <source>
        <dbReference type="EMBL" id="MFC3146179.1"/>
    </source>
</evidence>
<dbReference type="Proteomes" id="UP001595556">
    <property type="component" value="Unassembled WGS sequence"/>
</dbReference>
<dbReference type="SUPFAM" id="SSF81891">
    <property type="entry name" value="Poly A polymerase C-terminal region-like"/>
    <property type="match status" value="1"/>
</dbReference>
<dbReference type="Pfam" id="PF12626">
    <property type="entry name" value="PolyA_pol_arg_C"/>
    <property type="match status" value="1"/>
</dbReference>
<protein>
    <recommendedName>
        <fullName evidence="7">Poly(A) polymerase I</fullName>
        <shortName evidence="7">PAP I</shortName>
        <ecNumber evidence="7">2.7.7.19</ecNumber>
    </recommendedName>
</protein>
<evidence type="ECO:0000256" key="9">
    <source>
        <dbReference type="SAM" id="MobiDB-lite"/>
    </source>
</evidence>
<dbReference type="Gene3D" id="1.10.3090.10">
    <property type="entry name" value="cca-adding enzyme, domain 2"/>
    <property type="match status" value="1"/>
</dbReference>
<dbReference type="GO" id="GO:1990817">
    <property type="term" value="F:poly(A) RNA polymerase activity"/>
    <property type="evidence" value="ECO:0007669"/>
    <property type="project" value="UniProtKB-EC"/>
</dbReference>
<evidence type="ECO:0000256" key="1">
    <source>
        <dbReference type="ARBA" id="ARBA00022664"/>
    </source>
</evidence>
<comment type="catalytic activity">
    <reaction evidence="7">
        <text>RNA(n) + ATP = RNA(n)-3'-adenine ribonucleotide + diphosphate</text>
        <dbReference type="Rhea" id="RHEA:11332"/>
        <dbReference type="Rhea" id="RHEA-COMP:14527"/>
        <dbReference type="Rhea" id="RHEA-COMP:17347"/>
        <dbReference type="ChEBI" id="CHEBI:30616"/>
        <dbReference type="ChEBI" id="CHEBI:33019"/>
        <dbReference type="ChEBI" id="CHEBI:140395"/>
        <dbReference type="ChEBI" id="CHEBI:173115"/>
        <dbReference type="EC" id="2.7.7.19"/>
    </reaction>
</comment>
<dbReference type="InterPro" id="IPR002646">
    <property type="entry name" value="PolA_pol_head_dom"/>
</dbReference>
<feature type="region of interest" description="Disordered" evidence="9">
    <location>
        <begin position="421"/>
        <end position="464"/>
    </location>
</feature>
<dbReference type="PANTHER" id="PTHR43051:SF1">
    <property type="entry name" value="POLYNUCLEOTIDE ADENYLYLTRANSFERASE FAMILY PROTEIN"/>
    <property type="match status" value="1"/>
</dbReference>
<dbReference type="Gene3D" id="3.30.460.10">
    <property type="entry name" value="Beta Polymerase, domain 2"/>
    <property type="match status" value="1"/>
</dbReference>
<evidence type="ECO:0000259" key="12">
    <source>
        <dbReference type="Pfam" id="PF12627"/>
    </source>
</evidence>
<evidence type="ECO:0000256" key="7">
    <source>
        <dbReference type="HAMAP-Rule" id="MF_00957"/>
    </source>
</evidence>
<dbReference type="InterPro" id="IPR010206">
    <property type="entry name" value="PolA_pol_I"/>
</dbReference>
<dbReference type="InterPro" id="IPR025866">
    <property type="entry name" value="PolyA_pol_arg_C_dom"/>
</dbReference>
<evidence type="ECO:0000256" key="6">
    <source>
        <dbReference type="ARBA" id="ARBA00023163"/>
    </source>
</evidence>
<dbReference type="HAMAP" id="MF_00957">
    <property type="entry name" value="PolyA_pol"/>
    <property type="match status" value="1"/>
</dbReference>
<dbReference type="PANTHER" id="PTHR43051">
    <property type="entry name" value="POLYNUCLEOTIDE ADENYLYLTRANSFERASE FAMILY PROTEIN"/>
    <property type="match status" value="1"/>
</dbReference>
<feature type="active site" evidence="7">
    <location>
        <position position="77"/>
    </location>
</feature>
<feature type="active site" evidence="7">
    <location>
        <position position="75"/>
    </location>
</feature>
<dbReference type="InterPro" id="IPR032828">
    <property type="entry name" value="PolyA_RNA-bd"/>
</dbReference>
<feature type="active site" evidence="7">
    <location>
        <position position="151"/>
    </location>
</feature>
<keyword evidence="4 7" id="KW-0067">ATP-binding</keyword>
<dbReference type="CDD" id="cd05398">
    <property type="entry name" value="NT_ClassII-CCAase"/>
    <property type="match status" value="1"/>
</dbReference>
<comment type="similarity">
    <text evidence="7 8">Belongs to the tRNA nucleotidyltransferase/poly(A) polymerase family.</text>
</comment>
<dbReference type="InterPro" id="IPR043519">
    <property type="entry name" value="NT_sf"/>
</dbReference>
<evidence type="ECO:0000256" key="8">
    <source>
        <dbReference type="RuleBase" id="RU003953"/>
    </source>
</evidence>
<keyword evidence="14" id="KW-1185">Reference proteome</keyword>
<evidence type="ECO:0000256" key="2">
    <source>
        <dbReference type="ARBA" id="ARBA00022679"/>
    </source>
</evidence>
<dbReference type="Pfam" id="PF01743">
    <property type="entry name" value="PolyA_pol"/>
    <property type="match status" value="1"/>
</dbReference>
<reference evidence="14" key="1">
    <citation type="journal article" date="2019" name="Int. J. Syst. Evol. Microbiol.">
        <title>The Global Catalogue of Microorganisms (GCM) 10K type strain sequencing project: providing services to taxonomists for standard genome sequencing and annotation.</title>
        <authorList>
            <consortium name="The Broad Institute Genomics Platform"/>
            <consortium name="The Broad Institute Genome Sequencing Center for Infectious Disease"/>
            <person name="Wu L."/>
            <person name="Ma J."/>
        </authorList>
    </citation>
    <scope>NUCLEOTIDE SEQUENCE [LARGE SCALE GENOMIC DNA]</scope>
    <source>
        <strain evidence="14">KCTC 52168</strain>
    </source>
</reference>
<evidence type="ECO:0000256" key="5">
    <source>
        <dbReference type="ARBA" id="ARBA00022884"/>
    </source>
</evidence>
<sequence length="464" mass="51654">MIKKFIEKVEQVFGRKTRTRKPALKISSSAELGIKPDLVSHHAVRVTQVLQEAGFKAFVVGGAVRDLLLGIAPKDFDVATDATPEQTERLFRRSRIIGRRFRIVHVMMGRETIEVTTFRGASDEAAPKDEHGRVLTDNTFGDMESDAIRRDFTVNALYYDPQTQTVHDYVGGLKDVQAKTLRLIGDPETRYREDPVRMLRAVRFAAKLQFALEKKTAEAIGPLSDLILNVPPARLFDEIQKLLLSGHAVPTLKRLRAEGLHAGLLPLLDVVLDDPMGERFVFAALANTDDRVRRGRPVTPSFLFAALLWHQVLVKARAYEAQGEHAYPALNLAMNDVLDQQCDSLAIPRRYTADMREIWNMQPRFERRSKQSIKFAEHPRFRAAFDFFLLRAESGEAEAELGTWWAEFAAGDADVRHSLVDSLAPARKEGGPAKKRRRRKPGGGSGGDSSSGGAGTAPADAATH</sequence>
<keyword evidence="13" id="KW-0548">Nucleotidyltransferase</keyword>
<keyword evidence="1 7" id="KW-0507">mRNA processing</keyword>
<evidence type="ECO:0000259" key="10">
    <source>
        <dbReference type="Pfam" id="PF01743"/>
    </source>
</evidence>
<evidence type="ECO:0000256" key="4">
    <source>
        <dbReference type="ARBA" id="ARBA00022840"/>
    </source>
</evidence>
<keyword evidence="5 7" id="KW-0694">RNA-binding</keyword>
<keyword evidence="6 7" id="KW-0804">Transcription</keyword>
<dbReference type="Pfam" id="PF12627">
    <property type="entry name" value="PolyA_pol_RNAbd"/>
    <property type="match status" value="1"/>
</dbReference>
<dbReference type="SUPFAM" id="SSF81301">
    <property type="entry name" value="Nucleotidyltransferase"/>
    <property type="match status" value="1"/>
</dbReference>
<evidence type="ECO:0000313" key="14">
    <source>
        <dbReference type="Proteomes" id="UP001595556"/>
    </source>
</evidence>
<dbReference type="EC" id="2.7.7.19" evidence="7"/>
<feature type="domain" description="Poly A polymerase head" evidence="10">
    <location>
        <begin position="57"/>
        <end position="182"/>
    </location>
</feature>
<comment type="function">
    <text evidence="7">Adds poly(A) tail to the 3' end of many RNAs, which usually targets these RNAs for decay. Plays a significant role in the global control of gene expression, through influencing the rate of transcript degradation, and in the general RNA quality control.</text>
</comment>
<accession>A0ABV7GWX1</accession>
<evidence type="ECO:0000256" key="3">
    <source>
        <dbReference type="ARBA" id="ARBA00022741"/>
    </source>
</evidence>
<name>A0ABV7GWX1_9BURK</name>
<gene>
    <name evidence="7 13" type="primary">pcnB</name>
    <name evidence="13" type="ORF">ACFOEN_00830</name>
</gene>
<feature type="compositionally biased region" description="Gly residues" evidence="9">
    <location>
        <begin position="442"/>
        <end position="455"/>
    </location>
</feature>